<keyword evidence="3" id="KW-1185">Reference proteome</keyword>
<evidence type="ECO:0000313" key="2">
    <source>
        <dbReference type="EMBL" id="SDW49077.1"/>
    </source>
</evidence>
<name>A0A1H2TZB0_THIRO</name>
<sequence>MSTNAKLPLLDSTGHGCSADDRRRLAAPGSLRYRSRGDGESPVSKPGGRRTDSGLDRQGARFTHCRGIRAAFASLLIGTLAAQPGLADATNSHCSSGELVVFSCDTGKKTVSVCASPDLSARGGWVEYRFGPVGAPELVFPAARSHPRHVVQAGTWGFSGGGGAFMQFSKAPYAYTVYTAIGKGWGEKSGVAVLKNGKRIANLPCLGPVQSELGPDLFGRAGLDDQPDAFELP</sequence>
<gene>
    <name evidence="2" type="ORF">SAMN05421783_104237</name>
</gene>
<protein>
    <submittedName>
        <fullName evidence="2">Uncharacterized protein</fullName>
    </submittedName>
</protein>
<reference evidence="3" key="1">
    <citation type="submission" date="2016-10" db="EMBL/GenBank/DDBJ databases">
        <authorList>
            <person name="Varghese N."/>
            <person name="Submissions S."/>
        </authorList>
    </citation>
    <scope>NUCLEOTIDE SEQUENCE [LARGE SCALE GENOMIC DNA]</scope>
    <source>
        <strain evidence="3">DSM 217</strain>
    </source>
</reference>
<dbReference type="Proteomes" id="UP000198816">
    <property type="component" value="Unassembled WGS sequence"/>
</dbReference>
<organism evidence="2 3">
    <name type="scientific">Thiocapsa roseopersicina</name>
    <dbReference type="NCBI Taxonomy" id="1058"/>
    <lineage>
        <taxon>Bacteria</taxon>
        <taxon>Pseudomonadati</taxon>
        <taxon>Pseudomonadota</taxon>
        <taxon>Gammaproteobacteria</taxon>
        <taxon>Chromatiales</taxon>
        <taxon>Chromatiaceae</taxon>
        <taxon>Thiocapsa</taxon>
    </lineage>
</organism>
<evidence type="ECO:0000256" key="1">
    <source>
        <dbReference type="SAM" id="MobiDB-lite"/>
    </source>
</evidence>
<feature type="region of interest" description="Disordered" evidence="1">
    <location>
        <begin position="1"/>
        <end position="56"/>
    </location>
</feature>
<proteinExistence type="predicted"/>
<dbReference type="AlphaFoldDB" id="A0A1H2TZB0"/>
<evidence type="ECO:0000313" key="3">
    <source>
        <dbReference type="Proteomes" id="UP000198816"/>
    </source>
</evidence>
<accession>A0A1H2TZB0</accession>
<dbReference type="EMBL" id="FNNZ01000004">
    <property type="protein sequence ID" value="SDW49077.1"/>
    <property type="molecule type" value="Genomic_DNA"/>
</dbReference>